<dbReference type="Gene3D" id="3.40.50.850">
    <property type="entry name" value="Isochorismatase-like"/>
    <property type="match status" value="1"/>
</dbReference>
<evidence type="ECO:0000259" key="3">
    <source>
        <dbReference type="Pfam" id="PF00857"/>
    </source>
</evidence>
<evidence type="ECO:0000313" key="4">
    <source>
        <dbReference type="EMBL" id="MDQ9558921.1"/>
    </source>
</evidence>
<sequence length="237" mass="24964">MKALVHATLLAAMMGAASFNALAQETENVNSKTIRAMSGAPATTNLSAAKTALIVVDIQNEYYAGNNFRGKMVIPDGQKVLDNSNKLVEFARKNGMPVYFVRHLGPANGPLFAEGSVYAEFHQALQPAKGDAVITKATPSAFVGTDLDAQLKKQGIKTLIVAGLMTHMCISSTARDAVPLGYDVLIPQDATATRDLDDGAGGVVDHRVLQRAALAAVADVFAEIKTTEGILALPVTK</sequence>
<feature type="domain" description="Isochorismatase-like" evidence="3">
    <location>
        <begin position="51"/>
        <end position="227"/>
    </location>
</feature>
<name>A0ABD5BQ50_SERMA</name>
<evidence type="ECO:0000256" key="2">
    <source>
        <dbReference type="SAM" id="SignalP"/>
    </source>
</evidence>
<proteinExistence type="predicted"/>
<accession>A0ABD5BQ50</accession>
<gene>
    <name evidence="4" type="ORF">RF091_25870</name>
</gene>
<comment type="caution">
    <text evidence="4">The sequence shown here is derived from an EMBL/GenBank/DDBJ whole genome shotgun (WGS) entry which is preliminary data.</text>
</comment>
<dbReference type="EMBL" id="JAVIPQ010000441">
    <property type="protein sequence ID" value="MDQ9558921.1"/>
    <property type="molecule type" value="Genomic_DNA"/>
</dbReference>
<evidence type="ECO:0000256" key="1">
    <source>
        <dbReference type="ARBA" id="ARBA00022801"/>
    </source>
</evidence>
<organism evidence="4 5">
    <name type="scientific">Serratia marcescens</name>
    <dbReference type="NCBI Taxonomy" id="615"/>
    <lineage>
        <taxon>Bacteria</taxon>
        <taxon>Pseudomonadati</taxon>
        <taxon>Pseudomonadota</taxon>
        <taxon>Gammaproteobacteria</taxon>
        <taxon>Enterobacterales</taxon>
        <taxon>Yersiniaceae</taxon>
        <taxon>Serratia</taxon>
    </lineage>
</organism>
<dbReference type="InterPro" id="IPR000868">
    <property type="entry name" value="Isochorismatase-like_dom"/>
</dbReference>
<dbReference type="SUPFAM" id="SSF52499">
    <property type="entry name" value="Isochorismatase-like hydrolases"/>
    <property type="match status" value="1"/>
</dbReference>
<dbReference type="InterPro" id="IPR050272">
    <property type="entry name" value="Isochorismatase-like_hydrls"/>
</dbReference>
<dbReference type="CDD" id="cd01014">
    <property type="entry name" value="nicotinamidase_related"/>
    <property type="match status" value="1"/>
</dbReference>
<dbReference type="RefSeq" id="WP_197827820.1">
    <property type="nucleotide sequence ID" value="NZ_JAVIOS010000041.1"/>
</dbReference>
<dbReference type="Proteomes" id="UP001234811">
    <property type="component" value="Unassembled WGS sequence"/>
</dbReference>
<dbReference type="Pfam" id="PF00857">
    <property type="entry name" value="Isochorismatase"/>
    <property type="match status" value="1"/>
</dbReference>
<dbReference type="EC" id="3.-.-.-" evidence="4"/>
<evidence type="ECO:0000313" key="5">
    <source>
        <dbReference type="Proteomes" id="UP001234811"/>
    </source>
</evidence>
<reference evidence="4 5" key="1">
    <citation type="submission" date="2023-07" db="EMBL/GenBank/DDBJ databases">
        <title>Pathogens genome sequencing project 196.</title>
        <authorList>
            <person name="Cao X."/>
        </authorList>
    </citation>
    <scope>NUCLEOTIDE SEQUENCE [LARGE SCALE GENOMIC DNA]</scope>
    <source>
        <strain evidence="4 5">SM41</strain>
    </source>
</reference>
<keyword evidence="1 4" id="KW-0378">Hydrolase</keyword>
<feature type="signal peptide" evidence="2">
    <location>
        <begin position="1"/>
        <end position="23"/>
    </location>
</feature>
<protein>
    <submittedName>
        <fullName evidence="4">Cysteine hydrolase family protein</fullName>
        <ecNumber evidence="4">3.-.-.-</ecNumber>
    </submittedName>
</protein>
<dbReference type="PANTHER" id="PTHR43540">
    <property type="entry name" value="PEROXYUREIDOACRYLATE/UREIDOACRYLATE AMIDOHYDROLASE-RELATED"/>
    <property type="match status" value="1"/>
</dbReference>
<feature type="chain" id="PRO_5044896881" evidence="2">
    <location>
        <begin position="24"/>
        <end position="237"/>
    </location>
</feature>
<dbReference type="AlphaFoldDB" id="A0ABD5BQ50"/>
<dbReference type="InterPro" id="IPR036380">
    <property type="entry name" value="Isochorismatase-like_sf"/>
</dbReference>
<keyword evidence="2" id="KW-0732">Signal</keyword>
<dbReference type="GO" id="GO:0016787">
    <property type="term" value="F:hydrolase activity"/>
    <property type="evidence" value="ECO:0007669"/>
    <property type="project" value="UniProtKB-KW"/>
</dbReference>